<evidence type="ECO:0000256" key="6">
    <source>
        <dbReference type="ARBA" id="ARBA00023143"/>
    </source>
</evidence>
<evidence type="ECO:0000256" key="2">
    <source>
        <dbReference type="ARBA" id="ARBA00004613"/>
    </source>
</evidence>
<keyword evidence="11" id="KW-0969">Cilium</keyword>
<evidence type="ECO:0000256" key="4">
    <source>
        <dbReference type="ARBA" id="ARBA00016244"/>
    </source>
</evidence>
<dbReference type="EMBL" id="CP021323">
    <property type="protein sequence ID" value="ARS54075.1"/>
    <property type="molecule type" value="Genomic_DNA"/>
</dbReference>
<comment type="similarity">
    <text evidence="3 7">Belongs to the flagella basal body rod proteins family.</text>
</comment>
<name>A0A2Z2H9F8_9GAMM</name>
<dbReference type="RefSeq" id="WP_086622947.1">
    <property type="nucleotide sequence ID" value="NZ_CP021323.1"/>
</dbReference>
<dbReference type="PANTHER" id="PTHR30033">
    <property type="entry name" value="FLAGELLAR HOOK-ASSOCIATED PROTEIN 1"/>
    <property type="match status" value="1"/>
</dbReference>
<evidence type="ECO:0000313" key="12">
    <source>
        <dbReference type="Proteomes" id="UP000250025"/>
    </source>
</evidence>
<dbReference type="NCBIfam" id="TIGR02492">
    <property type="entry name" value="flgK_ends"/>
    <property type="match status" value="1"/>
</dbReference>
<feature type="domain" description="Flagellar basal-body/hook protein C-terminal" evidence="9">
    <location>
        <begin position="515"/>
        <end position="552"/>
    </location>
</feature>
<evidence type="ECO:0000259" key="9">
    <source>
        <dbReference type="Pfam" id="PF06429"/>
    </source>
</evidence>
<evidence type="ECO:0000259" key="8">
    <source>
        <dbReference type="Pfam" id="PF00460"/>
    </source>
</evidence>
<sequence>MSGSLMGTALSGLRAAQIGLNTTSNNIANVNTQGYNRQIAGLSEAKGTNAGGLFAGSGVSVTGVQRQYEQYLSTQLNDANSELGASTSHLAQISQIDNLLADGDAGLNKQMQSFFAGMQTLANNPADTSARQAMLGNAESMTAQFRATDSYLKNMSNNTVAQMGGMVDEINSYSKQIATLNVQITQTQAKTGTPPNDMLDQRDLAVAKLSELTAVSVVNQDGQYTVSLSSGQALVAGKQVQSLQMMPSEDDPTHQVVALKASDGNLFELDESKMTGGALGGLVQFRSQSLEPTQLRLDQMAHALTTRLNDLQTGGVDLDNNVGKALFTTSTPGVVPSKGNSSDAIPTVVFAGSTTTTSDQGVEAKGIDEISKVSASNYKLTVTSNGPVLTRLSDNQAVEASAAGLVIGDTSSFSAGDTFIIKPLENAAAQMSVSKDMTPEGVAARGSQSEGVRGNSNALAMANAQSENLINGSTSLNTAYASLVSDVGNKTATLKSSNAAQTQISQELKSAQQSVSGVNIDEEAANMLKYQQLYSASAQMIRASSEMFDALIGIMR</sequence>
<dbReference type="Proteomes" id="UP000250025">
    <property type="component" value="Chromosome"/>
</dbReference>
<dbReference type="KEGG" id="kus:B9G99_15295"/>
<evidence type="ECO:0000256" key="5">
    <source>
        <dbReference type="ARBA" id="ARBA00022525"/>
    </source>
</evidence>
<dbReference type="Pfam" id="PF22638">
    <property type="entry name" value="FlgK_D1"/>
    <property type="match status" value="1"/>
</dbReference>
<evidence type="ECO:0000256" key="3">
    <source>
        <dbReference type="ARBA" id="ARBA00009677"/>
    </source>
</evidence>
<evidence type="ECO:0000256" key="1">
    <source>
        <dbReference type="ARBA" id="ARBA00004365"/>
    </source>
</evidence>
<dbReference type="OrthoDB" id="9802553at2"/>
<dbReference type="PRINTS" id="PR01005">
    <property type="entry name" value="FLGHOOKAP1"/>
</dbReference>
<dbReference type="GO" id="GO:0005198">
    <property type="term" value="F:structural molecule activity"/>
    <property type="evidence" value="ECO:0007669"/>
    <property type="project" value="UniProtKB-UniRule"/>
</dbReference>
<feature type="domain" description="Flagellar basal body rod protein N-terminal" evidence="8">
    <location>
        <begin position="8"/>
        <end position="35"/>
    </location>
</feature>
<dbReference type="AlphaFoldDB" id="A0A2Z2H9F8"/>
<keyword evidence="6 7" id="KW-0975">Bacterial flagellum</keyword>
<dbReference type="InterPro" id="IPR002371">
    <property type="entry name" value="FlgK"/>
</dbReference>
<accession>A0A2Z2H9F8</accession>
<dbReference type="Pfam" id="PF06429">
    <property type="entry name" value="Flg_bbr_C"/>
    <property type="match status" value="1"/>
</dbReference>
<dbReference type="InterPro" id="IPR053927">
    <property type="entry name" value="FlgK_helical"/>
</dbReference>
<dbReference type="GO" id="GO:0044780">
    <property type="term" value="P:bacterial-type flagellum assembly"/>
    <property type="evidence" value="ECO:0007669"/>
    <property type="project" value="InterPro"/>
</dbReference>
<comment type="subcellular location">
    <subcellularLocation>
        <location evidence="1 7">Bacterial flagellum</location>
    </subcellularLocation>
    <subcellularLocation>
        <location evidence="2 7">Secreted</location>
    </subcellularLocation>
</comment>
<reference evidence="11 12" key="1">
    <citation type="journal article" date="2017" name="Int. J. Syst. Evol. Microbiol.">
        <title>Kushneria konosiri sp. nov., isolated from the Korean salt-fermented seafood Daemi-jeot.</title>
        <authorList>
            <person name="Yun J.H."/>
            <person name="Park S.K."/>
            <person name="Lee J.Y."/>
            <person name="Jung M.J."/>
            <person name="Bae J.W."/>
        </authorList>
    </citation>
    <scope>NUCLEOTIDE SEQUENCE [LARGE SCALE GENOMIC DNA]</scope>
    <source>
        <strain evidence="11 12">X49</strain>
    </source>
</reference>
<dbReference type="PANTHER" id="PTHR30033:SF1">
    <property type="entry name" value="FLAGELLAR HOOK-ASSOCIATED PROTEIN 1"/>
    <property type="match status" value="1"/>
</dbReference>
<keyword evidence="12" id="KW-1185">Reference proteome</keyword>
<dbReference type="InterPro" id="IPR010930">
    <property type="entry name" value="Flg_bb/hook_C_dom"/>
</dbReference>
<evidence type="ECO:0000256" key="7">
    <source>
        <dbReference type="RuleBase" id="RU362065"/>
    </source>
</evidence>
<organism evidence="11 12">
    <name type="scientific">Kushneria konosiri</name>
    <dbReference type="NCBI Taxonomy" id="698828"/>
    <lineage>
        <taxon>Bacteria</taxon>
        <taxon>Pseudomonadati</taxon>
        <taxon>Pseudomonadota</taxon>
        <taxon>Gammaproteobacteria</taxon>
        <taxon>Oceanospirillales</taxon>
        <taxon>Halomonadaceae</taxon>
        <taxon>Kushneria</taxon>
    </lineage>
</organism>
<evidence type="ECO:0000313" key="11">
    <source>
        <dbReference type="EMBL" id="ARS54075.1"/>
    </source>
</evidence>
<proteinExistence type="inferred from homology"/>
<dbReference type="GO" id="GO:0005576">
    <property type="term" value="C:extracellular region"/>
    <property type="evidence" value="ECO:0007669"/>
    <property type="project" value="UniProtKB-SubCell"/>
</dbReference>
<dbReference type="Pfam" id="PF00460">
    <property type="entry name" value="Flg_bb_rod"/>
    <property type="match status" value="1"/>
</dbReference>
<evidence type="ECO:0000259" key="10">
    <source>
        <dbReference type="Pfam" id="PF22638"/>
    </source>
</evidence>
<dbReference type="SUPFAM" id="SSF64518">
    <property type="entry name" value="Phase 1 flagellin"/>
    <property type="match status" value="1"/>
</dbReference>
<keyword evidence="11" id="KW-0966">Cell projection</keyword>
<gene>
    <name evidence="7" type="primary">flgK</name>
    <name evidence="11" type="ORF">B9G99_15295</name>
</gene>
<protein>
    <recommendedName>
        <fullName evidence="4 7">Flagellar hook-associated protein 1</fullName>
        <shortName evidence="7">HAP1</shortName>
    </recommendedName>
</protein>
<keyword evidence="5 7" id="KW-0964">Secreted</keyword>
<feature type="domain" description="Flagellar hook-associated protein FlgK helical" evidence="10">
    <location>
        <begin position="93"/>
        <end position="327"/>
    </location>
</feature>
<dbReference type="InterPro" id="IPR001444">
    <property type="entry name" value="Flag_bb_rod_N"/>
</dbReference>
<keyword evidence="11" id="KW-0282">Flagellum</keyword>
<dbReference type="GO" id="GO:0009424">
    <property type="term" value="C:bacterial-type flagellum hook"/>
    <property type="evidence" value="ECO:0007669"/>
    <property type="project" value="UniProtKB-UniRule"/>
</dbReference>